<proteinExistence type="predicted"/>
<dbReference type="EMBL" id="LBYB01000009">
    <property type="protein sequence ID" value="KKR41582.1"/>
    <property type="molecule type" value="Genomic_DNA"/>
</dbReference>
<evidence type="ECO:0000256" key="1">
    <source>
        <dbReference type="SAM" id="Phobius"/>
    </source>
</evidence>
<sequence length="123" mass="12733">MKKLAFLGSSVLSFLSPALTLAADPIQIQKPAGVGFSTIGNFISNILTVVFSIAILAVLVMLIWGAFEWITSGGDKEAVGKARGKIINALIGLAVLAVAFALARLGGQFVGVDITNLPIPDPL</sequence>
<gene>
    <name evidence="3" type="ORF">UT77_C0009G0040</name>
</gene>
<evidence type="ECO:0000313" key="4">
    <source>
        <dbReference type="Proteomes" id="UP000034881"/>
    </source>
</evidence>
<feature type="signal peptide" evidence="2">
    <location>
        <begin position="1"/>
        <end position="22"/>
    </location>
</feature>
<keyword evidence="1" id="KW-0812">Transmembrane</keyword>
<organism evidence="3 4">
    <name type="scientific">Candidatus Daviesbacteria bacterium GW2011_GWC2_40_12</name>
    <dbReference type="NCBI Taxonomy" id="1618431"/>
    <lineage>
        <taxon>Bacteria</taxon>
        <taxon>Candidatus Daviesiibacteriota</taxon>
    </lineage>
</organism>
<protein>
    <recommendedName>
        <fullName evidence="5">Integral membrane protein</fullName>
    </recommendedName>
</protein>
<feature type="chain" id="PRO_5002534632" description="Integral membrane protein" evidence="2">
    <location>
        <begin position="23"/>
        <end position="123"/>
    </location>
</feature>
<comment type="caution">
    <text evidence="3">The sequence shown here is derived from an EMBL/GenBank/DDBJ whole genome shotgun (WGS) entry which is preliminary data.</text>
</comment>
<reference evidence="3 4" key="1">
    <citation type="journal article" date="2015" name="Nature">
        <title>rRNA introns, odd ribosomes, and small enigmatic genomes across a large radiation of phyla.</title>
        <authorList>
            <person name="Brown C.T."/>
            <person name="Hug L.A."/>
            <person name="Thomas B.C."/>
            <person name="Sharon I."/>
            <person name="Castelle C.J."/>
            <person name="Singh A."/>
            <person name="Wilkins M.J."/>
            <person name="Williams K.H."/>
            <person name="Banfield J.F."/>
        </authorList>
    </citation>
    <scope>NUCLEOTIDE SEQUENCE [LARGE SCALE GENOMIC DNA]</scope>
</reference>
<dbReference type="Pfam" id="PF18895">
    <property type="entry name" value="T4SS_pilin"/>
    <property type="match status" value="1"/>
</dbReference>
<evidence type="ECO:0000313" key="3">
    <source>
        <dbReference type="EMBL" id="KKR41582.1"/>
    </source>
</evidence>
<accession>A0A0G0TUI1</accession>
<dbReference type="AlphaFoldDB" id="A0A0G0TUI1"/>
<feature type="transmembrane region" description="Helical" evidence="1">
    <location>
        <begin position="87"/>
        <end position="107"/>
    </location>
</feature>
<evidence type="ECO:0000256" key="2">
    <source>
        <dbReference type="SAM" id="SignalP"/>
    </source>
</evidence>
<name>A0A0G0TUI1_9BACT</name>
<evidence type="ECO:0008006" key="5">
    <source>
        <dbReference type="Google" id="ProtNLM"/>
    </source>
</evidence>
<keyword evidence="2" id="KW-0732">Signal</keyword>
<feature type="transmembrane region" description="Helical" evidence="1">
    <location>
        <begin position="46"/>
        <end position="67"/>
    </location>
</feature>
<dbReference type="Proteomes" id="UP000034881">
    <property type="component" value="Unassembled WGS sequence"/>
</dbReference>
<keyword evidence="1" id="KW-1133">Transmembrane helix</keyword>
<dbReference type="InterPro" id="IPR043993">
    <property type="entry name" value="T4SS_pilin"/>
</dbReference>
<keyword evidence="1" id="KW-0472">Membrane</keyword>